<dbReference type="Proteomes" id="UP000694501">
    <property type="component" value="Unassembled WGS sequence"/>
</dbReference>
<name>A0A949JDB9_9ACTN</name>
<dbReference type="PANTHER" id="PTHR30055">
    <property type="entry name" value="HTH-TYPE TRANSCRIPTIONAL REGULATOR RUTR"/>
    <property type="match status" value="1"/>
</dbReference>
<dbReference type="Gene3D" id="1.10.357.10">
    <property type="entry name" value="Tetracycline Repressor, domain 2"/>
    <property type="match status" value="1"/>
</dbReference>
<evidence type="ECO:0000256" key="3">
    <source>
        <dbReference type="ARBA" id="ARBA00023163"/>
    </source>
</evidence>
<dbReference type="RefSeq" id="WP_211041640.1">
    <property type="nucleotide sequence ID" value="NZ_JAELVF020000001.1"/>
</dbReference>
<dbReference type="InterPro" id="IPR001647">
    <property type="entry name" value="HTH_TetR"/>
</dbReference>
<organism evidence="6 7">
    <name type="scientific">Streptomyces tardus</name>
    <dbReference type="NCBI Taxonomy" id="2780544"/>
    <lineage>
        <taxon>Bacteria</taxon>
        <taxon>Bacillati</taxon>
        <taxon>Actinomycetota</taxon>
        <taxon>Actinomycetes</taxon>
        <taxon>Kitasatosporales</taxon>
        <taxon>Streptomycetaceae</taxon>
        <taxon>Streptomyces</taxon>
    </lineage>
</organism>
<evidence type="ECO:0000259" key="5">
    <source>
        <dbReference type="PROSITE" id="PS50977"/>
    </source>
</evidence>
<dbReference type="Pfam" id="PF00440">
    <property type="entry name" value="TetR_N"/>
    <property type="match status" value="1"/>
</dbReference>
<dbReference type="PANTHER" id="PTHR30055:SF174">
    <property type="entry name" value="TRANSCRIPTIONAL REGULATORY PROTEIN (PROBABLY TETR-FAMILY)-RELATED"/>
    <property type="match status" value="1"/>
</dbReference>
<dbReference type="InterPro" id="IPR009057">
    <property type="entry name" value="Homeodomain-like_sf"/>
</dbReference>
<dbReference type="GO" id="GO:0003700">
    <property type="term" value="F:DNA-binding transcription factor activity"/>
    <property type="evidence" value="ECO:0007669"/>
    <property type="project" value="TreeGrafter"/>
</dbReference>
<proteinExistence type="predicted"/>
<dbReference type="EMBL" id="JAELVF020000001">
    <property type="protein sequence ID" value="MBU7596445.1"/>
    <property type="molecule type" value="Genomic_DNA"/>
</dbReference>
<evidence type="ECO:0000256" key="1">
    <source>
        <dbReference type="ARBA" id="ARBA00023015"/>
    </source>
</evidence>
<keyword evidence="2 4" id="KW-0238">DNA-binding</keyword>
<gene>
    <name evidence="6" type="ORF">JGS22_002020</name>
</gene>
<evidence type="ECO:0000313" key="6">
    <source>
        <dbReference type="EMBL" id="MBU7596445.1"/>
    </source>
</evidence>
<dbReference type="GO" id="GO:0000976">
    <property type="term" value="F:transcription cis-regulatory region binding"/>
    <property type="evidence" value="ECO:0007669"/>
    <property type="project" value="TreeGrafter"/>
</dbReference>
<feature type="DNA-binding region" description="H-T-H motif" evidence="4">
    <location>
        <begin position="35"/>
        <end position="54"/>
    </location>
</feature>
<feature type="domain" description="HTH tetR-type" evidence="5">
    <location>
        <begin position="12"/>
        <end position="72"/>
    </location>
</feature>
<dbReference type="Pfam" id="PF21943">
    <property type="entry name" value="TetR_C_46"/>
    <property type="match status" value="1"/>
</dbReference>
<reference evidence="6" key="1">
    <citation type="submission" date="2021-06" db="EMBL/GenBank/DDBJ databases">
        <title>Sequencing of actinobacteria type strains.</title>
        <authorList>
            <person name="Nguyen G.-S."/>
            <person name="Wentzel A."/>
        </authorList>
    </citation>
    <scope>NUCLEOTIDE SEQUENCE</scope>
    <source>
        <strain evidence="6">P38-E01</strain>
    </source>
</reference>
<dbReference type="PROSITE" id="PS50977">
    <property type="entry name" value="HTH_TETR_2"/>
    <property type="match status" value="1"/>
</dbReference>
<dbReference type="InterPro" id="IPR054129">
    <property type="entry name" value="DesT_TetR_C"/>
</dbReference>
<keyword evidence="1" id="KW-0805">Transcription regulation</keyword>
<evidence type="ECO:0000256" key="2">
    <source>
        <dbReference type="ARBA" id="ARBA00023125"/>
    </source>
</evidence>
<evidence type="ECO:0000256" key="4">
    <source>
        <dbReference type="PROSITE-ProRule" id="PRU00335"/>
    </source>
</evidence>
<keyword evidence="3" id="KW-0804">Transcription</keyword>
<accession>A0A949JDB9</accession>
<keyword evidence="7" id="KW-1185">Reference proteome</keyword>
<dbReference type="SUPFAM" id="SSF46689">
    <property type="entry name" value="Homeodomain-like"/>
    <property type="match status" value="1"/>
</dbReference>
<sequence>MTVPAYRRLSVEERRSQLLSTALNLFSGQAPEEVSLEDVAAAAGVSRPLVYRYFPGGKQQLYEAALRSAADELETCFNEPKVGSLTERLQRALGRYLLFIDEHDAGFSALLRGGSVVETSSTSAIVDEVRRQAAVQILSHLEVSDPGPLLSTAVRTWISSVEAASLIWLDGGRPMPREELRDWLIDQLMCTLVTTGSRDEQAAACIELAVDLEEPGGPLAQLAHRVLPVVTPAARLL</sequence>
<protein>
    <submittedName>
        <fullName evidence="6">TetR/AcrR family transcriptional regulator</fullName>
    </submittedName>
</protein>
<dbReference type="InterPro" id="IPR050109">
    <property type="entry name" value="HTH-type_TetR-like_transc_reg"/>
</dbReference>
<dbReference type="AlphaFoldDB" id="A0A949JDB9"/>
<evidence type="ECO:0000313" key="7">
    <source>
        <dbReference type="Proteomes" id="UP000694501"/>
    </source>
</evidence>
<comment type="caution">
    <text evidence="6">The sequence shown here is derived from an EMBL/GenBank/DDBJ whole genome shotgun (WGS) entry which is preliminary data.</text>
</comment>